<dbReference type="AlphaFoldDB" id="A0A158SZ01"/>
<accession>A0A158SZ01</accession>
<evidence type="ECO:0000313" key="2">
    <source>
        <dbReference type="Proteomes" id="UP000050700"/>
    </source>
</evidence>
<organism evidence="1 2">
    <name type="scientific">Haemophilus influenzae</name>
    <dbReference type="NCBI Taxonomy" id="727"/>
    <lineage>
        <taxon>Bacteria</taxon>
        <taxon>Pseudomonadati</taxon>
        <taxon>Pseudomonadota</taxon>
        <taxon>Gammaproteobacteria</taxon>
        <taxon>Pasteurellales</taxon>
        <taxon>Pasteurellaceae</taxon>
        <taxon>Haemophilus</taxon>
    </lineage>
</organism>
<sequence length="41" mass="5197">MWLRVADYTDFFTFRNQFEFFLNKKEDRYYNNIGLSQIFCD</sequence>
<comment type="caution">
    <text evidence="1">The sequence shown here is derived from an EMBL/GenBank/DDBJ whole genome shotgun (WGS) entry which is preliminary data.</text>
</comment>
<reference evidence="1 2" key="1">
    <citation type="submission" date="2014-05" db="EMBL/GenBank/DDBJ databases">
        <title>Methylome analysis of the phasevarions of Haemophilus influenzae.</title>
        <authorList>
            <person name="Atack J.M."/>
            <person name="Fox K.L."/>
            <person name="Power P.M."/>
            <person name="Clark T."/>
            <person name="Jurcisek J."/>
            <person name="Korlach J."/>
            <person name="Bakaletz L.O."/>
            <person name="Jennings M.P."/>
        </authorList>
    </citation>
    <scope>NUCLEOTIDE SEQUENCE [LARGE SCALE GENOMIC DNA]</scope>
    <source>
        <strain evidence="1 2">1209</strain>
    </source>
</reference>
<evidence type="ECO:0000313" key="1">
    <source>
        <dbReference type="EMBL" id="KIS36095.1"/>
    </source>
</evidence>
<dbReference type="EMBL" id="JMQP01000002">
    <property type="protein sequence ID" value="KIS36095.1"/>
    <property type="molecule type" value="Genomic_DNA"/>
</dbReference>
<dbReference type="Proteomes" id="UP000050700">
    <property type="component" value="Unassembled WGS sequence"/>
</dbReference>
<name>A0A158SZ01_HAEIF</name>
<protein>
    <submittedName>
        <fullName evidence="1">Uncharacterized protein</fullName>
    </submittedName>
</protein>
<gene>
    <name evidence="1" type="ORF">NTHI1209_01735</name>
</gene>
<proteinExistence type="predicted"/>